<evidence type="ECO:0008006" key="3">
    <source>
        <dbReference type="Google" id="ProtNLM"/>
    </source>
</evidence>
<keyword evidence="2" id="KW-1185">Reference proteome</keyword>
<dbReference type="eggNOG" id="COG1598">
    <property type="taxonomic scope" value="Bacteria"/>
</dbReference>
<gene>
    <name evidence="1" type="ORF">MC7420_4882</name>
</gene>
<dbReference type="EMBL" id="DS989846">
    <property type="protein sequence ID" value="EDX76626.1"/>
    <property type="molecule type" value="Genomic_DNA"/>
</dbReference>
<accession>B4VNH9</accession>
<protein>
    <recommendedName>
        <fullName evidence="3">HicB-like antitoxin of toxin-antitoxin system domain-containing protein</fullName>
    </recommendedName>
</protein>
<name>B4VNH9_9CYAN</name>
<reference evidence="1 2" key="1">
    <citation type="submission" date="2008-07" db="EMBL/GenBank/DDBJ databases">
        <authorList>
            <person name="Tandeau de Marsac N."/>
            <person name="Ferriera S."/>
            <person name="Johnson J."/>
            <person name="Kravitz S."/>
            <person name="Beeson K."/>
            <person name="Sutton G."/>
            <person name="Rogers Y.-H."/>
            <person name="Friedman R."/>
            <person name="Frazier M."/>
            <person name="Venter J.C."/>
        </authorList>
    </citation>
    <scope>NUCLEOTIDE SEQUENCE [LARGE SCALE GENOMIC DNA]</scope>
    <source>
        <strain evidence="1 2">PCC 7420</strain>
    </source>
</reference>
<dbReference type="Proteomes" id="UP000003835">
    <property type="component" value="Unassembled WGS sequence"/>
</dbReference>
<dbReference type="OrthoDB" id="428699at2"/>
<proteinExistence type="predicted"/>
<evidence type="ECO:0000313" key="2">
    <source>
        <dbReference type="Proteomes" id="UP000003835"/>
    </source>
</evidence>
<dbReference type="Gene3D" id="3.30.160.250">
    <property type="match status" value="1"/>
</dbReference>
<organism evidence="1 2">
    <name type="scientific">Coleofasciculus chthonoplastes PCC 7420</name>
    <dbReference type="NCBI Taxonomy" id="118168"/>
    <lineage>
        <taxon>Bacteria</taxon>
        <taxon>Bacillati</taxon>
        <taxon>Cyanobacteriota</taxon>
        <taxon>Cyanophyceae</taxon>
        <taxon>Coleofasciculales</taxon>
        <taxon>Coleofasciculaceae</taxon>
        <taxon>Coleofasciculus</taxon>
    </lineage>
</organism>
<dbReference type="InterPro" id="IPR035069">
    <property type="entry name" value="TTHA1013/TTHA0281-like"/>
</dbReference>
<dbReference type="SUPFAM" id="SSF143100">
    <property type="entry name" value="TTHA1013/TTHA0281-like"/>
    <property type="match status" value="1"/>
</dbReference>
<dbReference type="AlphaFoldDB" id="B4VNH9"/>
<evidence type="ECO:0000313" key="1">
    <source>
        <dbReference type="EMBL" id="EDX76626.1"/>
    </source>
</evidence>
<dbReference type="HOGENOM" id="CLU_144860_1_0_3"/>
<dbReference type="STRING" id="118168.MC7420_4882"/>
<sequence length="126" mass="14622">MNIDSLRIDKHPSTKHRYEVLIENQVEGGVSATVLGWQDCQARGSTKAEALEQLRKLLTARLQNTEIVSLEIDLPKPEHPWMKFAGMFKDDPDFEDVLADIAAYRHDLDREQEDYYRQLDAEEQVH</sequence>
<dbReference type="RefSeq" id="WP_006100353.1">
    <property type="nucleotide sequence ID" value="NZ_DS989846.1"/>
</dbReference>